<dbReference type="EMBL" id="FLQV01003298">
    <property type="protein sequence ID" value="SBT02332.1"/>
    <property type="molecule type" value="Genomic_DNA"/>
</dbReference>
<sequence length="194" mass="22599">MHSIELLSENFHNDMNTEHTDLSNYTKYDICILLNYWIYDKLTKIFGAKNTSDNINIAFGNLQYICSKLYYYPSNMAHRNKYKTSLYEYFEEQGSTEKNNCLDFYDKCKDYNSKTVLPNLLCHNDMVPPKTYAVAKAAKRNRPMNYTPVGSWIRKLGGHNQTGISDMNEFSSYTQESGDMFSNHAANYISYQPI</sequence>
<dbReference type="Proteomes" id="UP000078546">
    <property type="component" value="Unassembled WGS sequence"/>
</dbReference>
<dbReference type="InterPro" id="IPR008780">
    <property type="entry name" value="Plasmodium_Vir"/>
</dbReference>
<evidence type="ECO:0000313" key="2">
    <source>
        <dbReference type="Proteomes" id="UP000078546"/>
    </source>
</evidence>
<dbReference type="AlphaFoldDB" id="A0A1A8XAR2"/>
<evidence type="ECO:0000313" key="1">
    <source>
        <dbReference type="EMBL" id="SBT02332.1"/>
    </source>
</evidence>
<reference evidence="2" key="1">
    <citation type="submission" date="2016-05" db="EMBL/GenBank/DDBJ databases">
        <authorList>
            <person name="Naeem Raeece"/>
        </authorList>
    </citation>
    <scope>NUCLEOTIDE SEQUENCE [LARGE SCALE GENOMIC DNA]</scope>
</reference>
<protein>
    <submittedName>
        <fullName evidence="1">PIR Superfamily Protein</fullName>
    </submittedName>
</protein>
<dbReference type="Pfam" id="PF05795">
    <property type="entry name" value="Plasmodium_Vir"/>
    <property type="match status" value="1"/>
</dbReference>
<accession>A0A1A8XAR2</accession>
<proteinExistence type="predicted"/>
<name>A0A1A8XAR2_PLAOA</name>
<gene>
    <name evidence="1" type="ORF">POVCU1_075640</name>
</gene>
<organism evidence="1 2">
    <name type="scientific">Plasmodium ovale curtisi</name>
    <dbReference type="NCBI Taxonomy" id="864141"/>
    <lineage>
        <taxon>Eukaryota</taxon>
        <taxon>Sar</taxon>
        <taxon>Alveolata</taxon>
        <taxon>Apicomplexa</taxon>
        <taxon>Aconoidasida</taxon>
        <taxon>Haemosporida</taxon>
        <taxon>Plasmodiidae</taxon>
        <taxon>Plasmodium</taxon>
        <taxon>Plasmodium (Plasmodium)</taxon>
    </lineage>
</organism>